<evidence type="ECO:0000313" key="4">
    <source>
        <dbReference type="EMBL" id="EFY91661.1"/>
    </source>
</evidence>
<dbReference type="PROSITE" id="PS50088">
    <property type="entry name" value="ANK_REPEAT"/>
    <property type="match status" value="5"/>
</dbReference>
<keyword evidence="1" id="KW-0677">Repeat</keyword>
<evidence type="ECO:0000256" key="2">
    <source>
        <dbReference type="ARBA" id="ARBA00023043"/>
    </source>
</evidence>
<dbReference type="OMA" id="RINSIDC"/>
<dbReference type="SMART" id="SM00248">
    <property type="entry name" value="ANK"/>
    <property type="match status" value="11"/>
</dbReference>
<dbReference type="PANTHER" id="PTHR24198">
    <property type="entry name" value="ANKYRIN REPEAT AND PROTEIN KINASE DOMAIN-CONTAINING PROTEIN"/>
    <property type="match status" value="1"/>
</dbReference>
<protein>
    <submittedName>
        <fullName evidence="4">Ankyrin 2,3/unc44</fullName>
    </submittedName>
</protein>
<reference evidence="4 5" key="1">
    <citation type="journal article" date="2011" name="PLoS Genet.">
        <title>Genome sequencing and comparative transcriptomics of the model entomopathogenic fungi Metarhizium anisopliae and M. acridum.</title>
        <authorList>
            <person name="Gao Q."/>
            <person name="Jin K."/>
            <person name="Ying S.H."/>
            <person name="Zhang Y."/>
            <person name="Xiao G."/>
            <person name="Shang Y."/>
            <person name="Duan Z."/>
            <person name="Hu X."/>
            <person name="Xie X.Q."/>
            <person name="Zhou G."/>
            <person name="Peng G."/>
            <person name="Luo Z."/>
            <person name="Huang W."/>
            <person name="Wang B."/>
            <person name="Fang W."/>
            <person name="Wang S."/>
            <person name="Zhong Y."/>
            <person name="Ma L.J."/>
            <person name="St Leger R.J."/>
            <person name="Zhao G.P."/>
            <person name="Pei Y."/>
            <person name="Feng M.G."/>
            <person name="Xia Y."/>
            <person name="Wang C."/>
        </authorList>
    </citation>
    <scope>NUCLEOTIDE SEQUENCE [LARGE SCALE GENOMIC DNA]</scope>
    <source>
        <strain evidence="4 5">CQMa 102</strain>
    </source>
</reference>
<dbReference type="STRING" id="655827.E9DXA3"/>
<keyword evidence="5" id="KW-1185">Reference proteome</keyword>
<dbReference type="Pfam" id="PF12796">
    <property type="entry name" value="Ank_2"/>
    <property type="match status" value="4"/>
</dbReference>
<feature type="repeat" description="ANK" evidence="3">
    <location>
        <begin position="374"/>
        <end position="400"/>
    </location>
</feature>
<feature type="repeat" description="ANK" evidence="3">
    <location>
        <begin position="146"/>
        <end position="178"/>
    </location>
</feature>
<dbReference type="OrthoDB" id="4772757at2759"/>
<feature type="repeat" description="ANK" evidence="3">
    <location>
        <begin position="297"/>
        <end position="329"/>
    </location>
</feature>
<dbReference type="Gene3D" id="1.25.40.20">
    <property type="entry name" value="Ankyrin repeat-containing domain"/>
    <property type="match status" value="3"/>
</dbReference>
<proteinExistence type="predicted"/>
<organism evidence="5">
    <name type="scientific">Metarhizium acridum (strain CQMa 102)</name>
    <dbReference type="NCBI Taxonomy" id="655827"/>
    <lineage>
        <taxon>Eukaryota</taxon>
        <taxon>Fungi</taxon>
        <taxon>Dikarya</taxon>
        <taxon>Ascomycota</taxon>
        <taxon>Pezizomycotina</taxon>
        <taxon>Sordariomycetes</taxon>
        <taxon>Hypocreomycetidae</taxon>
        <taxon>Hypocreales</taxon>
        <taxon>Clavicipitaceae</taxon>
        <taxon>Metarhizium</taxon>
    </lineage>
</organism>
<dbReference type="InParanoid" id="E9DXA3"/>
<dbReference type="Proteomes" id="UP000002499">
    <property type="component" value="Unassembled WGS sequence"/>
</dbReference>
<accession>E9DXA3</accession>
<dbReference type="HOGENOM" id="CLU_429650_0_0_1"/>
<evidence type="ECO:0000256" key="1">
    <source>
        <dbReference type="ARBA" id="ARBA00022737"/>
    </source>
</evidence>
<evidence type="ECO:0000256" key="3">
    <source>
        <dbReference type="PROSITE-ProRule" id="PRU00023"/>
    </source>
</evidence>
<dbReference type="PANTHER" id="PTHR24198:SF165">
    <property type="entry name" value="ANKYRIN REPEAT-CONTAINING PROTEIN-RELATED"/>
    <property type="match status" value="1"/>
</dbReference>
<dbReference type="EMBL" id="GL698480">
    <property type="protein sequence ID" value="EFY91661.1"/>
    <property type="molecule type" value="Genomic_DNA"/>
</dbReference>
<dbReference type="AlphaFoldDB" id="E9DXA3"/>
<dbReference type="InterPro" id="IPR036770">
    <property type="entry name" value="Ankyrin_rpt-contain_sf"/>
</dbReference>
<dbReference type="eggNOG" id="KOG4177">
    <property type="taxonomic scope" value="Eukaryota"/>
</dbReference>
<feature type="repeat" description="ANK" evidence="3">
    <location>
        <begin position="588"/>
        <end position="620"/>
    </location>
</feature>
<gene>
    <name evidence="4" type="ORF">MAC_02251</name>
</gene>
<keyword evidence="2 3" id="KW-0040">ANK repeat</keyword>
<dbReference type="PROSITE" id="PS50297">
    <property type="entry name" value="ANK_REP_REGION"/>
    <property type="match status" value="4"/>
</dbReference>
<dbReference type="SUPFAM" id="SSF48403">
    <property type="entry name" value="Ankyrin repeat"/>
    <property type="match status" value="2"/>
</dbReference>
<dbReference type="InterPro" id="IPR002110">
    <property type="entry name" value="Ankyrin_rpt"/>
</dbReference>
<name>E9DXA3_METAQ</name>
<sequence length="637" mass="70251">MHRRGYLSHEATLQQMFETGCGEALLQVCQSHSDFVQAHSLDILHNAVRRGSTSLVERLTNKVEYQSEAGVGDDQMPLLLIAASGWFVRPQPILDIQKEYICQTDKMHNARCALHLAAILGNETLVTWIIASCTDVARTINAQDASLATPLPLAARNGHFKIVRRLLDADAAISMADNEGQTALHEAAASGRCETVQLLLWKGALICSTNKKGQTLLHVSLESGHPEIALVLLSHAKAAHTEPAGDEKQDRTKPDLINKAGLKLVDKEGNSPIHLAARRGQIYYWPEEPKYKLETAMKNKPLHWAAEHKALAAMKKLINAGAWVNVEDKLRRSPLCYAAAANYPEMVGMLLKAGASTESADWDDVYESHDDEVDQGTPTQIAALGGAHEIVRRLLDKGADATKGYGIYGSPLNAAVRGVTRRVGNLDAYLKTVRVILERDKDGDILNHEAGKYGTALQAAASGGVGQMIDLLLDCKPELDVLSGQFGTPLHAAVYHRNIEAIDRLMKREKENFFYGTVDHEGRLPFHIAASRGGRLIRWLIASSADHVLDRDFQGRHTMHFAAASGSYLVCEMSLAKYKEALKDNDCDGWTPLNWACRQGKLEIIELLIQRRADRNKSSLRMWKPIDVATYFKTCSA</sequence>
<feature type="repeat" description="ANK" evidence="3">
    <location>
        <begin position="179"/>
        <end position="211"/>
    </location>
</feature>
<evidence type="ECO:0000313" key="5">
    <source>
        <dbReference type="Proteomes" id="UP000002499"/>
    </source>
</evidence>